<sequence>MAMKQVIEDVHVVPMGGVNAFLIESDDGLTLIDAGFAGKEAAIFEAIRELGHSPDQLKHLILTHGHPDHIGGAAAVVRETGARTYMHPLDISLAESGGPFRPMTGVGLLRQVMCRLFYDPDQRVPPVAIDHPLRDGDILPIAGGIEVIHIPGHCAGQVALLWRSGRMLFAGDVCMNFMGLGDPMGFESLENGRASQRKLSRLSFDAAGFGHGSPIAKDASTRFRNKWGDTSSA</sequence>
<accession>A0ABY7MU60</accession>
<organism evidence="2 3">
    <name type="scientific">Bradyrhizobium xenonodulans</name>
    <dbReference type="NCBI Taxonomy" id="2736875"/>
    <lineage>
        <taxon>Bacteria</taxon>
        <taxon>Pseudomonadati</taxon>
        <taxon>Pseudomonadota</taxon>
        <taxon>Alphaproteobacteria</taxon>
        <taxon>Hyphomicrobiales</taxon>
        <taxon>Nitrobacteraceae</taxon>
        <taxon>Bradyrhizobium</taxon>
    </lineage>
</organism>
<dbReference type="CDD" id="cd07721">
    <property type="entry name" value="yflN-like_MBL-fold"/>
    <property type="match status" value="1"/>
</dbReference>
<dbReference type="InterPro" id="IPR036866">
    <property type="entry name" value="RibonucZ/Hydroxyglut_hydro"/>
</dbReference>
<protein>
    <submittedName>
        <fullName evidence="2">MBL fold metallo-hydrolase</fullName>
    </submittedName>
</protein>
<dbReference type="Gene3D" id="3.60.15.10">
    <property type="entry name" value="Ribonuclease Z/Hydroxyacylglutathione hydrolase-like"/>
    <property type="match status" value="1"/>
</dbReference>
<dbReference type="PANTHER" id="PTHR42951:SF17">
    <property type="entry name" value="METALLO-BETA-LACTAMASE DOMAIN-CONTAINING PROTEIN"/>
    <property type="match status" value="1"/>
</dbReference>
<evidence type="ECO:0000313" key="2">
    <source>
        <dbReference type="EMBL" id="WBL81078.1"/>
    </source>
</evidence>
<dbReference type="InterPro" id="IPR050855">
    <property type="entry name" value="NDM-1-like"/>
</dbReference>
<dbReference type="SUPFAM" id="SSF56281">
    <property type="entry name" value="Metallo-hydrolase/oxidoreductase"/>
    <property type="match status" value="1"/>
</dbReference>
<evidence type="ECO:0000259" key="1">
    <source>
        <dbReference type="SMART" id="SM00849"/>
    </source>
</evidence>
<dbReference type="SMART" id="SM00849">
    <property type="entry name" value="Lactamase_B"/>
    <property type="match status" value="1"/>
</dbReference>
<dbReference type="InterPro" id="IPR001279">
    <property type="entry name" value="Metallo-B-lactamas"/>
</dbReference>
<proteinExistence type="predicted"/>
<dbReference type="Pfam" id="PF00753">
    <property type="entry name" value="Lactamase_B"/>
    <property type="match status" value="1"/>
</dbReference>
<feature type="domain" description="Metallo-beta-lactamase" evidence="1">
    <location>
        <begin position="17"/>
        <end position="211"/>
    </location>
</feature>
<keyword evidence="3" id="KW-1185">Reference proteome</keyword>
<reference evidence="2" key="1">
    <citation type="submission" date="2021-12" db="EMBL/GenBank/DDBJ databases">
        <title>Bradyrhizobium xenonodulans sp. nov.</title>
        <authorList>
            <person name="Claassens R."/>
            <person name="Venter S.N."/>
            <person name="Beukes C.W."/>
            <person name="Stepkowski T."/>
            <person name="Steenkamp E.T."/>
        </authorList>
    </citation>
    <scope>NUCLEOTIDE SEQUENCE</scope>
    <source>
        <strain evidence="2">14AB</strain>
    </source>
</reference>
<name>A0ABY7MU60_9BRAD</name>
<dbReference type="EMBL" id="CP089391">
    <property type="protein sequence ID" value="WBL81078.1"/>
    <property type="molecule type" value="Genomic_DNA"/>
</dbReference>
<gene>
    <name evidence="2" type="ORF">I3J27_11875</name>
</gene>
<dbReference type="RefSeq" id="WP_270169191.1">
    <property type="nucleotide sequence ID" value="NZ_CP089391.1"/>
</dbReference>
<evidence type="ECO:0000313" key="3">
    <source>
        <dbReference type="Proteomes" id="UP001179614"/>
    </source>
</evidence>
<dbReference type="Proteomes" id="UP001179614">
    <property type="component" value="Chromosome"/>
</dbReference>
<dbReference type="PANTHER" id="PTHR42951">
    <property type="entry name" value="METALLO-BETA-LACTAMASE DOMAIN-CONTAINING"/>
    <property type="match status" value="1"/>
</dbReference>